<comment type="caution">
    <text evidence="2">The sequence shown here is derived from an EMBL/GenBank/DDBJ whole genome shotgun (WGS) entry which is preliminary data.</text>
</comment>
<accession>A0A7C4AHQ2</accession>
<protein>
    <recommendedName>
        <fullName evidence="1">Spore protein YkvP/CgeB glycosyl transferase-like domain-containing protein</fullName>
    </recommendedName>
</protein>
<feature type="domain" description="Spore protein YkvP/CgeB glycosyl transferase-like" evidence="1">
    <location>
        <begin position="197"/>
        <end position="343"/>
    </location>
</feature>
<dbReference type="EMBL" id="DSRP01000601">
    <property type="protein sequence ID" value="HGG93017.1"/>
    <property type="molecule type" value="Genomic_DNA"/>
</dbReference>
<evidence type="ECO:0000259" key="1">
    <source>
        <dbReference type="Pfam" id="PF13524"/>
    </source>
</evidence>
<dbReference type="Pfam" id="PF13524">
    <property type="entry name" value="Glyco_trans_1_2"/>
    <property type="match status" value="1"/>
</dbReference>
<evidence type="ECO:0000313" key="2">
    <source>
        <dbReference type="EMBL" id="HGG93017.1"/>
    </source>
</evidence>
<organism evidence="2">
    <name type="scientific">Fundidesulfovibrio putealis</name>
    <dbReference type="NCBI Taxonomy" id="270496"/>
    <lineage>
        <taxon>Bacteria</taxon>
        <taxon>Pseudomonadati</taxon>
        <taxon>Thermodesulfobacteriota</taxon>
        <taxon>Desulfovibrionia</taxon>
        <taxon>Desulfovibrionales</taxon>
        <taxon>Desulfovibrionaceae</taxon>
        <taxon>Fundidesulfovibrio</taxon>
    </lineage>
</organism>
<proteinExistence type="predicted"/>
<name>A0A7C4AHQ2_9BACT</name>
<sequence length="428" mass="48084">MTRSLRVLVVLPLYGGSLPIGRYCRRALAGLGHVAETFEAPEFHGAFTALKGLRVTTERLEHLEHAFLQVVAQAVLAKVETFRPDLVLAMAQAPLSRQTLKRLRQMSIPSVMWFVEDHRLFTYWEGYARHYDAFAVIQKGDFPEKLARAGQHNSLYLPLAADPEFHRPLELDAAQRRLFGADVSFLGAGYPNRRAAFRELLPFGLKIWGSDWDGDDQLALAVQRGGARVSPEDAVKVFNATRVNLNLHSSVSGRELVSAGDFVNPRTFELAMCGAFQLVDRRGLLPELFADDELATFGSMEELRAQLRRFLDDPAAREDYAKKARARALADHTYAARMRALLEFLENRLDGWPSREQGPDALAAVPEDYRERTRTLLAELGLTPEAPFDDLVWALRSRAGSLTPVETAILFLDEWRKQYGVRPQDPGA</sequence>
<dbReference type="InterPro" id="IPR055259">
    <property type="entry name" value="YkvP/CgeB_Glyco_trans-like"/>
</dbReference>
<reference evidence="2" key="1">
    <citation type="journal article" date="2020" name="mSystems">
        <title>Genome- and Community-Level Interaction Insights into Carbon Utilization and Element Cycling Functions of Hydrothermarchaeota in Hydrothermal Sediment.</title>
        <authorList>
            <person name="Zhou Z."/>
            <person name="Liu Y."/>
            <person name="Xu W."/>
            <person name="Pan J."/>
            <person name="Luo Z.H."/>
            <person name="Li M."/>
        </authorList>
    </citation>
    <scope>NUCLEOTIDE SEQUENCE [LARGE SCALE GENOMIC DNA]</scope>
    <source>
        <strain evidence="2">SpSt-413</strain>
    </source>
</reference>
<dbReference type="SUPFAM" id="SSF53756">
    <property type="entry name" value="UDP-Glycosyltransferase/glycogen phosphorylase"/>
    <property type="match status" value="1"/>
</dbReference>
<gene>
    <name evidence="2" type="ORF">ENR59_08730</name>
</gene>
<dbReference type="AlphaFoldDB" id="A0A7C4AHQ2"/>